<sequence>MTLPAYMYRDPAEVYEQNEARSCKGCVYEKSARLMGTVHTVCTKLLPNGKRRNHGKRCQFFGEKE</sequence>
<organism evidence="1 2">
    <name type="scientific">Cupriavidus metallidurans</name>
    <dbReference type="NCBI Taxonomy" id="119219"/>
    <lineage>
        <taxon>Bacteria</taxon>
        <taxon>Pseudomonadati</taxon>
        <taxon>Pseudomonadota</taxon>
        <taxon>Betaproteobacteria</taxon>
        <taxon>Burkholderiales</taxon>
        <taxon>Burkholderiaceae</taxon>
        <taxon>Cupriavidus</taxon>
    </lineage>
</organism>
<gene>
    <name evidence="1" type="ORF">DDF84_006105</name>
</gene>
<dbReference type="Proteomes" id="UP000253772">
    <property type="component" value="Chromosome c1"/>
</dbReference>
<dbReference type="EMBL" id="CP037900">
    <property type="protein sequence ID" value="QBP09358.1"/>
    <property type="molecule type" value="Genomic_DNA"/>
</dbReference>
<dbReference type="OrthoDB" id="9105332at2"/>
<reference evidence="1 2" key="1">
    <citation type="submission" date="2019-03" db="EMBL/GenBank/DDBJ databases">
        <title>Comparative insights into the high quality Complete genome sequence of highly metal resistant Cupriavidus metallidurans strain BS1 isolated from a gold-copper mine.</title>
        <authorList>
            <person name="Mazhar H.S."/>
            <person name="Rensing C."/>
        </authorList>
    </citation>
    <scope>NUCLEOTIDE SEQUENCE [LARGE SCALE GENOMIC DNA]</scope>
    <source>
        <strain evidence="1 2">BS1</strain>
    </source>
</reference>
<dbReference type="RefSeq" id="WP_024569419.1">
    <property type="nucleotide sequence ID" value="NZ_CP037900.1"/>
</dbReference>
<proteinExistence type="predicted"/>
<name>A0A482IKS7_9BURK</name>
<protein>
    <submittedName>
        <fullName evidence="1">Uncharacterized protein</fullName>
    </submittedName>
</protein>
<dbReference type="AlphaFoldDB" id="A0A482IKS7"/>
<evidence type="ECO:0000313" key="1">
    <source>
        <dbReference type="EMBL" id="QBP09358.1"/>
    </source>
</evidence>
<evidence type="ECO:0000313" key="2">
    <source>
        <dbReference type="Proteomes" id="UP000253772"/>
    </source>
</evidence>
<accession>A0A482IKS7</accession>